<dbReference type="InterPro" id="IPR004839">
    <property type="entry name" value="Aminotransferase_I/II_large"/>
</dbReference>
<gene>
    <name evidence="7" type="ORF">SAMN04488044_1912</name>
</gene>
<dbReference type="EMBL" id="FQWM01000003">
    <property type="protein sequence ID" value="SHH10561.1"/>
    <property type="molecule type" value="Genomic_DNA"/>
</dbReference>
<evidence type="ECO:0000256" key="5">
    <source>
        <dbReference type="ARBA" id="ARBA00023163"/>
    </source>
</evidence>
<dbReference type="STRING" id="870908.SAMN04488044_1912"/>
<dbReference type="CDD" id="cd07377">
    <property type="entry name" value="WHTH_GntR"/>
    <property type="match status" value="1"/>
</dbReference>
<sequence length="494" mass="54582">MLTINHEAEASLQVQVFDQIRDLILCGRLRAGMALPSSRALANQLGVSRNTIMFAYERLAAEGYTASRGTAGMFVTSIPPDDLLLVRNLKDELVPTDDIENQSSDPLLCFAGSPGGEVNRPAFDFWVGRSAAGAFPLKTWRRIVGGILSASDGPRYLTDYCDPAGLPELRKAISDRLARSRGMDVSTDQIIVTTGGQDALNLILRVLRNHTRRLCIENPCYIGASLLFQQEELPIEPIPVDDEGIRVDLLPNKRRNLLFVTPSHQFPTGVMMSLSRRLALLKWAEETESFIIEDDYDSEFRYNGPPLTALSGLDRGRRVFYVGSFSKSVGAGVRLGFTVLPRSFWNDARVSKAHMSNGQSWLEQKALAEFINEGHFDRHVRKLSQIYKARRDVLIEALKGHFGDPKITGQDSGLHFVWHLPEGIGSGQIIQEKARSIGIGIYSLASGAAFDFSGEPPGNMVMLGYSSLTESEICQAIARLSDLLRDQGILSLEK</sequence>
<keyword evidence="3" id="KW-0805">Transcription regulation</keyword>
<dbReference type="InterPro" id="IPR015421">
    <property type="entry name" value="PyrdxlP-dep_Trfase_major"/>
</dbReference>
<dbReference type="InterPro" id="IPR051446">
    <property type="entry name" value="HTH_trans_reg/aminotransferase"/>
</dbReference>
<evidence type="ECO:0000256" key="1">
    <source>
        <dbReference type="ARBA" id="ARBA00005384"/>
    </source>
</evidence>
<accession>A0A1M5Q9U8</accession>
<feature type="domain" description="HTH gntR-type" evidence="6">
    <location>
        <begin position="10"/>
        <end position="78"/>
    </location>
</feature>
<evidence type="ECO:0000256" key="3">
    <source>
        <dbReference type="ARBA" id="ARBA00023015"/>
    </source>
</evidence>
<dbReference type="PRINTS" id="PR00035">
    <property type="entry name" value="HTHGNTR"/>
</dbReference>
<dbReference type="InterPro" id="IPR000524">
    <property type="entry name" value="Tscrpt_reg_HTH_GntR"/>
</dbReference>
<dbReference type="SUPFAM" id="SSF53383">
    <property type="entry name" value="PLP-dependent transferases"/>
    <property type="match status" value="1"/>
</dbReference>
<dbReference type="CDD" id="cd00609">
    <property type="entry name" value="AAT_like"/>
    <property type="match status" value="1"/>
</dbReference>
<protein>
    <submittedName>
        <fullName evidence="7">GntR family transcriptional regulator / MocR family aminotransferase</fullName>
    </submittedName>
</protein>
<dbReference type="InterPro" id="IPR036388">
    <property type="entry name" value="WH-like_DNA-bd_sf"/>
</dbReference>
<dbReference type="Proteomes" id="UP000184211">
    <property type="component" value="Unassembled WGS sequence"/>
</dbReference>
<reference evidence="8" key="1">
    <citation type="submission" date="2016-11" db="EMBL/GenBank/DDBJ databases">
        <authorList>
            <person name="Varghese N."/>
            <person name="Submissions S."/>
        </authorList>
    </citation>
    <scope>NUCLEOTIDE SEQUENCE [LARGE SCALE GENOMIC DNA]</scope>
    <source>
        <strain evidence="8">DSM 28223</strain>
    </source>
</reference>
<keyword evidence="4" id="KW-0238">DNA-binding</keyword>
<dbReference type="PROSITE" id="PS50949">
    <property type="entry name" value="HTH_GNTR"/>
    <property type="match status" value="1"/>
</dbReference>
<comment type="similarity">
    <text evidence="1">In the C-terminal section; belongs to the class-I pyridoxal-phosphate-dependent aminotransferase family.</text>
</comment>
<dbReference type="AlphaFoldDB" id="A0A1M5Q9U8"/>
<evidence type="ECO:0000313" key="8">
    <source>
        <dbReference type="Proteomes" id="UP000184211"/>
    </source>
</evidence>
<organism evidence="7 8">
    <name type="scientific">Cognatishimia maritima</name>
    <dbReference type="NCBI Taxonomy" id="870908"/>
    <lineage>
        <taxon>Bacteria</taxon>
        <taxon>Pseudomonadati</taxon>
        <taxon>Pseudomonadota</taxon>
        <taxon>Alphaproteobacteria</taxon>
        <taxon>Rhodobacterales</taxon>
        <taxon>Paracoccaceae</taxon>
        <taxon>Cognatishimia</taxon>
    </lineage>
</organism>
<keyword evidence="7" id="KW-0808">Transferase</keyword>
<dbReference type="SUPFAM" id="SSF46785">
    <property type="entry name" value="Winged helix' DNA-binding domain"/>
    <property type="match status" value="1"/>
</dbReference>
<dbReference type="GO" id="GO:0030170">
    <property type="term" value="F:pyridoxal phosphate binding"/>
    <property type="evidence" value="ECO:0007669"/>
    <property type="project" value="InterPro"/>
</dbReference>
<dbReference type="InterPro" id="IPR036390">
    <property type="entry name" value="WH_DNA-bd_sf"/>
</dbReference>
<keyword evidence="8" id="KW-1185">Reference proteome</keyword>
<keyword evidence="7" id="KW-0032">Aminotransferase</keyword>
<dbReference type="Gene3D" id="3.40.640.10">
    <property type="entry name" value="Type I PLP-dependent aspartate aminotransferase-like (Major domain)"/>
    <property type="match status" value="1"/>
</dbReference>
<dbReference type="Pfam" id="PF00155">
    <property type="entry name" value="Aminotran_1_2"/>
    <property type="match status" value="1"/>
</dbReference>
<dbReference type="GO" id="GO:0008483">
    <property type="term" value="F:transaminase activity"/>
    <property type="evidence" value="ECO:0007669"/>
    <property type="project" value="UniProtKB-KW"/>
</dbReference>
<dbReference type="PANTHER" id="PTHR46577:SF1">
    <property type="entry name" value="HTH-TYPE TRANSCRIPTIONAL REGULATORY PROTEIN GABR"/>
    <property type="match status" value="1"/>
</dbReference>
<dbReference type="SMART" id="SM00345">
    <property type="entry name" value="HTH_GNTR"/>
    <property type="match status" value="1"/>
</dbReference>
<keyword evidence="5" id="KW-0804">Transcription</keyword>
<evidence type="ECO:0000256" key="4">
    <source>
        <dbReference type="ARBA" id="ARBA00023125"/>
    </source>
</evidence>
<dbReference type="PANTHER" id="PTHR46577">
    <property type="entry name" value="HTH-TYPE TRANSCRIPTIONAL REGULATORY PROTEIN GABR"/>
    <property type="match status" value="1"/>
</dbReference>
<dbReference type="GO" id="GO:0003700">
    <property type="term" value="F:DNA-binding transcription factor activity"/>
    <property type="evidence" value="ECO:0007669"/>
    <property type="project" value="InterPro"/>
</dbReference>
<name>A0A1M5Q9U8_9RHOB</name>
<evidence type="ECO:0000313" key="7">
    <source>
        <dbReference type="EMBL" id="SHH10561.1"/>
    </source>
</evidence>
<dbReference type="Pfam" id="PF00392">
    <property type="entry name" value="GntR"/>
    <property type="match status" value="1"/>
</dbReference>
<dbReference type="GO" id="GO:0003677">
    <property type="term" value="F:DNA binding"/>
    <property type="evidence" value="ECO:0007669"/>
    <property type="project" value="UniProtKB-KW"/>
</dbReference>
<keyword evidence="2" id="KW-0663">Pyridoxal phosphate</keyword>
<dbReference type="Gene3D" id="1.10.10.10">
    <property type="entry name" value="Winged helix-like DNA-binding domain superfamily/Winged helix DNA-binding domain"/>
    <property type="match status" value="1"/>
</dbReference>
<evidence type="ECO:0000256" key="2">
    <source>
        <dbReference type="ARBA" id="ARBA00022898"/>
    </source>
</evidence>
<evidence type="ECO:0000259" key="6">
    <source>
        <dbReference type="PROSITE" id="PS50949"/>
    </source>
</evidence>
<dbReference type="InterPro" id="IPR015424">
    <property type="entry name" value="PyrdxlP-dep_Trfase"/>
</dbReference>
<proteinExistence type="inferred from homology"/>
<dbReference type="RefSeq" id="WP_084604841.1">
    <property type="nucleotide sequence ID" value="NZ_FQWM01000003.1"/>
</dbReference>